<protein>
    <recommendedName>
        <fullName evidence="4">ATP synthase F0 subunit 8</fullName>
    </recommendedName>
</protein>
<keyword evidence="1" id="KW-0812">Transmembrane</keyword>
<organism evidence="2 3">
    <name type="scientific">Hypothenemus hampei</name>
    <name type="common">Coffee berry borer</name>
    <dbReference type="NCBI Taxonomy" id="57062"/>
    <lineage>
        <taxon>Eukaryota</taxon>
        <taxon>Metazoa</taxon>
        <taxon>Ecdysozoa</taxon>
        <taxon>Arthropoda</taxon>
        <taxon>Hexapoda</taxon>
        <taxon>Insecta</taxon>
        <taxon>Pterygota</taxon>
        <taxon>Neoptera</taxon>
        <taxon>Endopterygota</taxon>
        <taxon>Coleoptera</taxon>
        <taxon>Polyphaga</taxon>
        <taxon>Cucujiformia</taxon>
        <taxon>Curculionidae</taxon>
        <taxon>Scolytinae</taxon>
        <taxon>Hypothenemus</taxon>
    </lineage>
</organism>
<proteinExistence type="predicted"/>
<sequence length="228" mass="26222">MQFCSLRICVMTWKMIFEKLIFITTLQFYNKIDFVVVFLVLIAAVFFLSGKFIYWKTVALSLKRMIFSKIFVGDEESGSITEGLRSALARLRQRSTPGNQTSPLHRPQSNGIKSFINSYIMKNFLKTRKITFSKFIDRITNLLKPKELITQRVFNKLLFVNIRKNVGKFEIAKLSTKGSSLVIVKNTLHQSRKIQNFSKIIIVPEMQFDYSINRSGKVSPKNGVTSSA</sequence>
<evidence type="ECO:0000256" key="1">
    <source>
        <dbReference type="SAM" id="Phobius"/>
    </source>
</evidence>
<feature type="transmembrane region" description="Helical" evidence="1">
    <location>
        <begin position="35"/>
        <end position="55"/>
    </location>
</feature>
<name>A0ABD1ET41_HYPHA</name>
<dbReference type="Proteomes" id="UP001566132">
    <property type="component" value="Unassembled WGS sequence"/>
</dbReference>
<keyword evidence="1" id="KW-1133">Transmembrane helix</keyword>
<dbReference type="EMBL" id="JBDJPC010000005">
    <property type="protein sequence ID" value="KAL1501924.1"/>
    <property type="molecule type" value="Genomic_DNA"/>
</dbReference>
<dbReference type="AlphaFoldDB" id="A0ABD1ET41"/>
<evidence type="ECO:0000313" key="3">
    <source>
        <dbReference type="Proteomes" id="UP001566132"/>
    </source>
</evidence>
<reference evidence="2 3" key="1">
    <citation type="submission" date="2024-05" db="EMBL/GenBank/DDBJ databases">
        <title>Genetic variation in Jamaican populations of the coffee berry borer (Hypothenemus hampei).</title>
        <authorList>
            <person name="Errbii M."/>
            <person name="Myrie A."/>
        </authorList>
    </citation>
    <scope>NUCLEOTIDE SEQUENCE [LARGE SCALE GENOMIC DNA]</scope>
    <source>
        <strain evidence="2">JA-Hopewell-2020-01-JO</strain>
        <tissue evidence="2">Whole body</tissue>
    </source>
</reference>
<keyword evidence="1" id="KW-0472">Membrane</keyword>
<accession>A0ABD1ET41</accession>
<gene>
    <name evidence="2" type="ORF">ABEB36_007155</name>
</gene>
<keyword evidence="3" id="KW-1185">Reference proteome</keyword>
<evidence type="ECO:0008006" key="4">
    <source>
        <dbReference type="Google" id="ProtNLM"/>
    </source>
</evidence>
<comment type="caution">
    <text evidence="2">The sequence shown here is derived from an EMBL/GenBank/DDBJ whole genome shotgun (WGS) entry which is preliminary data.</text>
</comment>
<evidence type="ECO:0000313" key="2">
    <source>
        <dbReference type="EMBL" id="KAL1501924.1"/>
    </source>
</evidence>